<dbReference type="EMBL" id="HG001649">
    <property type="protein sequence ID" value="CDF33541.1"/>
    <property type="molecule type" value="Genomic_DNA"/>
</dbReference>
<dbReference type="InterPro" id="IPR003347">
    <property type="entry name" value="JmjC_dom"/>
</dbReference>
<evidence type="ECO:0000313" key="3">
    <source>
        <dbReference type="Proteomes" id="UP000012073"/>
    </source>
</evidence>
<dbReference type="PANTHER" id="PTHR12461:SF105">
    <property type="entry name" value="HYPOXIA-INDUCIBLE FACTOR 1-ALPHA INHIBITOR"/>
    <property type="match status" value="1"/>
</dbReference>
<dbReference type="InterPro" id="IPR002934">
    <property type="entry name" value="Polymerase_NTP_transf_dom"/>
</dbReference>
<dbReference type="InterPro" id="IPR014710">
    <property type="entry name" value="RmlC-like_jellyroll"/>
</dbReference>
<dbReference type="CDD" id="cd05403">
    <property type="entry name" value="NT_KNTase_like"/>
    <property type="match status" value="1"/>
</dbReference>
<dbReference type="KEGG" id="ccp:CHC_T00002340001"/>
<dbReference type="GeneID" id="17321058"/>
<dbReference type="Pfam" id="PF01909">
    <property type="entry name" value="NTP_transf_2"/>
    <property type="match status" value="1"/>
</dbReference>
<dbReference type="Gramene" id="CDF33541">
    <property type="protein sequence ID" value="CDF33541"/>
    <property type="gene ID" value="CHC_T00002340001"/>
</dbReference>
<dbReference type="RefSeq" id="XP_005713344.1">
    <property type="nucleotide sequence ID" value="XM_005713287.1"/>
</dbReference>
<organism evidence="2 3">
    <name type="scientific">Chondrus crispus</name>
    <name type="common">Carrageen Irish moss</name>
    <name type="synonym">Polymorpha crispa</name>
    <dbReference type="NCBI Taxonomy" id="2769"/>
    <lineage>
        <taxon>Eukaryota</taxon>
        <taxon>Rhodophyta</taxon>
        <taxon>Florideophyceae</taxon>
        <taxon>Rhodymeniophycidae</taxon>
        <taxon>Gigartinales</taxon>
        <taxon>Gigartinaceae</taxon>
        <taxon>Chondrus</taxon>
    </lineage>
</organism>
<gene>
    <name evidence="2" type="ORF">CHC_T00002340001</name>
</gene>
<name>R7Q851_CHOCR</name>
<dbReference type="GO" id="GO:0016779">
    <property type="term" value="F:nucleotidyltransferase activity"/>
    <property type="evidence" value="ECO:0007669"/>
    <property type="project" value="InterPro"/>
</dbReference>
<evidence type="ECO:0000259" key="1">
    <source>
        <dbReference type="PROSITE" id="PS51184"/>
    </source>
</evidence>
<dbReference type="PANTHER" id="PTHR12461">
    <property type="entry name" value="HYPOXIA-INDUCIBLE FACTOR 1 ALPHA INHIBITOR-RELATED"/>
    <property type="match status" value="1"/>
</dbReference>
<dbReference type="SUPFAM" id="SSF81301">
    <property type="entry name" value="Nucleotidyltransferase"/>
    <property type="match status" value="1"/>
</dbReference>
<dbReference type="Gene3D" id="3.30.460.10">
    <property type="entry name" value="Beta Polymerase, domain 2"/>
    <property type="match status" value="1"/>
</dbReference>
<keyword evidence="3" id="KW-1185">Reference proteome</keyword>
<dbReference type="InterPro" id="IPR041667">
    <property type="entry name" value="Cupin_8"/>
</dbReference>
<dbReference type="OrthoDB" id="47172at2759"/>
<dbReference type="AlphaFoldDB" id="R7Q851"/>
<sequence>MPLGFVSIVSFQNATRFASFRPGPSNLPRKGLRRQNPVCVGKSLEEAVQKGYVEDFGRVVKLNSNGCFPPRNGLGITQKLRPSLDKIVREVQEVIRRKDVRAIFLRGSVATGNFSAERDSDLDLIVILQSHVSREEKSAVYAIISKTAKFSLGLSCVDIRYICLQSQRPGQKQRSLDTNTLILLKSYAVCLYCSDTALLAEDVETKPTGDDALNIREYERWFLRLFQKARGENQAMMQCNSIKWLCKRALRSIADLGSIRLREHSRDLVPCYRLASRAFPDHEGLLILGLQYACANAKNGYLGLSESTFLTKGYDVARDLVELTEELSLYQNFGSAVEKPFNLNALATPYVFRSSPWVDDVKEFMATSIAQVKSNLDTEKICVQEFNFLRSGLPNIALNPQPISEGGCQAATTRIDAESSLYLLLKKTDEPHASRRVIPSENGVCSNSKAIIEELSKTVDTIQCRVSAGAEVTFCRDSHPWIDTGRFSPPSVLESITLREAMIRMQEGNALPPLRYQHEERLYIQSPVMKKKRKFQGLEKLPLCVAQEERIWVSTHGTVSGLHYDASYSCLLQRSGMKRMLFFPPACLEHMGIYPLGHPLHRRARVNLARPNSSMFKDFWKSCAHRATEVVLEEGDLVVFPPFWSHYTESLTSNRCELSISHTLRFV</sequence>
<dbReference type="Gene3D" id="2.60.120.10">
    <property type="entry name" value="Jelly Rolls"/>
    <property type="match status" value="1"/>
</dbReference>
<proteinExistence type="predicted"/>
<accession>R7Q851</accession>
<feature type="domain" description="JmjC" evidence="1">
    <location>
        <begin position="530"/>
        <end position="667"/>
    </location>
</feature>
<protein>
    <recommendedName>
        <fullName evidence="1">JmjC domain-containing protein</fullName>
    </recommendedName>
</protein>
<reference evidence="3" key="1">
    <citation type="journal article" date="2013" name="Proc. Natl. Acad. Sci. U.S.A.">
        <title>Genome structure and metabolic features in the red seaweed Chondrus crispus shed light on evolution of the Archaeplastida.</title>
        <authorList>
            <person name="Collen J."/>
            <person name="Porcel B."/>
            <person name="Carre W."/>
            <person name="Ball S.G."/>
            <person name="Chaparro C."/>
            <person name="Tonon T."/>
            <person name="Barbeyron T."/>
            <person name="Michel G."/>
            <person name="Noel B."/>
            <person name="Valentin K."/>
            <person name="Elias M."/>
            <person name="Artiguenave F."/>
            <person name="Arun A."/>
            <person name="Aury J.M."/>
            <person name="Barbosa-Neto J.F."/>
            <person name="Bothwell J.H."/>
            <person name="Bouget F.Y."/>
            <person name="Brillet L."/>
            <person name="Cabello-Hurtado F."/>
            <person name="Capella-Gutierrez S."/>
            <person name="Charrier B."/>
            <person name="Cladiere L."/>
            <person name="Cock J.M."/>
            <person name="Coelho S.M."/>
            <person name="Colleoni C."/>
            <person name="Czjzek M."/>
            <person name="Da Silva C."/>
            <person name="Delage L."/>
            <person name="Denoeud F."/>
            <person name="Deschamps P."/>
            <person name="Dittami S.M."/>
            <person name="Gabaldon T."/>
            <person name="Gachon C.M."/>
            <person name="Groisillier A."/>
            <person name="Herve C."/>
            <person name="Jabbari K."/>
            <person name="Katinka M."/>
            <person name="Kloareg B."/>
            <person name="Kowalczyk N."/>
            <person name="Labadie K."/>
            <person name="Leblanc C."/>
            <person name="Lopez P.J."/>
            <person name="McLachlan D.H."/>
            <person name="Meslet-Cladiere L."/>
            <person name="Moustafa A."/>
            <person name="Nehr Z."/>
            <person name="Nyvall Collen P."/>
            <person name="Panaud O."/>
            <person name="Partensky F."/>
            <person name="Poulain J."/>
            <person name="Rensing S.A."/>
            <person name="Rousvoal S."/>
            <person name="Samson G."/>
            <person name="Symeonidi A."/>
            <person name="Weissenbach J."/>
            <person name="Zambounis A."/>
            <person name="Wincker P."/>
            <person name="Boyen C."/>
        </authorList>
    </citation>
    <scope>NUCLEOTIDE SEQUENCE [LARGE SCALE GENOMIC DNA]</scope>
    <source>
        <strain evidence="3">cv. Stackhouse</strain>
    </source>
</reference>
<dbReference type="SUPFAM" id="SSF51197">
    <property type="entry name" value="Clavaminate synthase-like"/>
    <property type="match status" value="1"/>
</dbReference>
<dbReference type="InterPro" id="IPR043519">
    <property type="entry name" value="NT_sf"/>
</dbReference>
<dbReference type="Pfam" id="PF13621">
    <property type="entry name" value="Cupin_8"/>
    <property type="match status" value="1"/>
</dbReference>
<dbReference type="PROSITE" id="PS51184">
    <property type="entry name" value="JMJC"/>
    <property type="match status" value="1"/>
</dbReference>
<evidence type="ECO:0000313" key="2">
    <source>
        <dbReference type="EMBL" id="CDF33541.1"/>
    </source>
</evidence>
<dbReference type="Proteomes" id="UP000012073">
    <property type="component" value="Unassembled WGS sequence"/>
</dbReference>